<keyword evidence="1" id="KW-0805">Transcription regulation</keyword>
<dbReference type="AlphaFoldDB" id="A0A4P6Q3Y5"/>
<evidence type="ECO:0000259" key="4">
    <source>
        <dbReference type="Pfam" id="PF13377"/>
    </source>
</evidence>
<dbReference type="PANTHER" id="PTHR30146:SF109">
    <property type="entry name" value="HTH-TYPE TRANSCRIPTIONAL REGULATOR GALS"/>
    <property type="match status" value="1"/>
</dbReference>
<organism evidence="5 6">
    <name type="scientific">Streptomonospora litoralis</name>
    <dbReference type="NCBI Taxonomy" id="2498135"/>
    <lineage>
        <taxon>Bacteria</taxon>
        <taxon>Bacillati</taxon>
        <taxon>Actinomycetota</taxon>
        <taxon>Actinomycetes</taxon>
        <taxon>Streptosporangiales</taxon>
        <taxon>Nocardiopsidaceae</taxon>
        <taxon>Streptomonospora</taxon>
    </lineage>
</organism>
<protein>
    <submittedName>
        <fullName evidence="5">HTH-type transcriptional repressor CytR</fullName>
    </submittedName>
</protein>
<dbReference type="SUPFAM" id="SSF53822">
    <property type="entry name" value="Periplasmic binding protein-like I"/>
    <property type="match status" value="1"/>
</dbReference>
<dbReference type="InterPro" id="IPR028082">
    <property type="entry name" value="Peripla_BP_I"/>
</dbReference>
<dbReference type="RefSeq" id="WP_341351871.1">
    <property type="nucleotide sequence ID" value="NZ_CP036455.1"/>
</dbReference>
<dbReference type="InterPro" id="IPR046335">
    <property type="entry name" value="LacI/GalR-like_sensor"/>
</dbReference>
<evidence type="ECO:0000256" key="2">
    <source>
        <dbReference type="ARBA" id="ARBA00023125"/>
    </source>
</evidence>
<dbReference type="GO" id="GO:0003700">
    <property type="term" value="F:DNA-binding transcription factor activity"/>
    <property type="evidence" value="ECO:0007669"/>
    <property type="project" value="TreeGrafter"/>
</dbReference>
<name>A0A4P6Q3Y5_9ACTN</name>
<dbReference type="EMBL" id="CP036455">
    <property type="protein sequence ID" value="QBI53619.1"/>
    <property type="molecule type" value="Genomic_DNA"/>
</dbReference>
<evidence type="ECO:0000313" key="5">
    <source>
        <dbReference type="EMBL" id="QBI53619.1"/>
    </source>
</evidence>
<keyword evidence="3" id="KW-0804">Transcription</keyword>
<dbReference type="Gene3D" id="3.40.50.2300">
    <property type="match status" value="1"/>
</dbReference>
<dbReference type="GO" id="GO:0000976">
    <property type="term" value="F:transcription cis-regulatory region binding"/>
    <property type="evidence" value="ECO:0007669"/>
    <property type="project" value="TreeGrafter"/>
</dbReference>
<proteinExistence type="predicted"/>
<feature type="domain" description="Transcriptional regulator LacI/GalR-like sensor" evidence="4">
    <location>
        <begin position="65"/>
        <end position="155"/>
    </location>
</feature>
<keyword evidence="2" id="KW-0238">DNA-binding</keyword>
<dbReference type="Pfam" id="PF13377">
    <property type="entry name" value="Peripla_BP_3"/>
    <property type="match status" value="1"/>
</dbReference>
<dbReference type="PANTHER" id="PTHR30146">
    <property type="entry name" value="LACI-RELATED TRANSCRIPTIONAL REPRESSOR"/>
    <property type="match status" value="1"/>
</dbReference>
<gene>
    <name evidence="5" type="primary">cytR3</name>
    <name evidence="5" type="ORF">EKD16_09125</name>
</gene>
<dbReference type="KEGG" id="strr:EKD16_09125"/>
<evidence type="ECO:0000256" key="1">
    <source>
        <dbReference type="ARBA" id="ARBA00023015"/>
    </source>
</evidence>
<accession>A0A4P6Q3Y5</accession>
<reference evidence="5 6" key="1">
    <citation type="submission" date="2019-02" db="EMBL/GenBank/DDBJ databases">
        <authorList>
            <person name="Khodamoradi S."/>
            <person name="Hahnke R.L."/>
            <person name="Kaempfer P."/>
            <person name="Schumann P."/>
            <person name="Rohde M."/>
            <person name="Steinert M."/>
            <person name="Luzhetskyy A."/>
            <person name="Wink J."/>
            <person name="Ruckert C."/>
        </authorList>
    </citation>
    <scope>NUCLEOTIDE SEQUENCE [LARGE SCALE GENOMIC DNA]</scope>
    <source>
        <strain evidence="5 6">M2</strain>
    </source>
</reference>
<evidence type="ECO:0000256" key="3">
    <source>
        <dbReference type="ARBA" id="ARBA00023163"/>
    </source>
</evidence>
<sequence length="160" mass="16459">MEELAAAGAVVEDSVLAHPLAHGRREVGARGEVGVVVAGNPQRRDTGGAQRVSRGEHVVAGQCDVVAHNDLLAIGILRRLAERGVRVPDELSVAGYDDILGADFCVPALTTLSGPQEEAGRAAVEILLTRGSAAEDGAGPRRVVLPSHLVIRDSTGPAPG</sequence>
<keyword evidence="6" id="KW-1185">Reference proteome</keyword>
<dbReference type="Proteomes" id="UP000292235">
    <property type="component" value="Chromosome"/>
</dbReference>
<evidence type="ECO:0000313" key="6">
    <source>
        <dbReference type="Proteomes" id="UP000292235"/>
    </source>
</evidence>